<dbReference type="EMBL" id="QGMY01000006">
    <property type="protein sequence ID" value="PWR72662.1"/>
    <property type="molecule type" value="Genomic_DNA"/>
</dbReference>
<evidence type="ECO:0000256" key="2">
    <source>
        <dbReference type="ARBA" id="ARBA00022670"/>
    </source>
</evidence>
<keyword evidence="5" id="KW-0190">Covalent protein-DNA linkage</keyword>
<proteinExistence type="inferred from homology"/>
<evidence type="ECO:0000313" key="9">
    <source>
        <dbReference type="Proteomes" id="UP000245657"/>
    </source>
</evidence>
<accession>A0A2V2MXL9</accession>
<keyword evidence="3" id="KW-0227">DNA damage</keyword>
<protein>
    <recommendedName>
        <fullName evidence="10">Abasic site processing protein</fullName>
    </recommendedName>
</protein>
<dbReference type="AlphaFoldDB" id="A0A2V2MXL9"/>
<keyword evidence="4" id="KW-0378">Hydrolase</keyword>
<comment type="similarity">
    <text evidence="1">Belongs to the SOS response-associated peptidase family.</text>
</comment>
<reference evidence="8 9" key="1">
    <citation type="submission" date="2018-05" db="EMBL/GenBank/DDBJ databases">
        <title>Draft genome of Methanospirillum lacunae Ki8-1.</title>
        <authorList>
            <person name="Dueholm M.S."/>
            <person name="Nielsen P.H."/>
            <person name="Bakmann L.F."/>
            <person name="Otzen D.E."/>
        </authorList>
    </citation>
    <scope>NUCLEOTIDE SEQUENCE [LARGE SCALE GENOMIC DNA]</scope>
    <source>
        <strain evidence="8 9">Ki8-1</strain>
    </source>
</reference>
<dbReference type="InterPro" id="IPR036590">
    <property type="entry name" value="SRAP-like"/>
</dbReference>
<name>A0A2V2MXL9_9EURY</name>
<dbReference type="Proteomes" id="UP000245657">
    <property type="component" value="Unassembled WGS sequence"/>
</dbReference>
<comment type="caution">
    <text evidence="8">The sequence shown here is derived from an EMBL/GenBank/DDBJ whole genome shotgun (WGS) entry which is preliminary data.</text>
</comment>
<organism evidence="8 9">
    <name type="scientific">Methanospirillum lacunae</name>
    <dbReference type="NCBI Taxonomy" id="668570"/>
    <lineage>
        <taxon>Archaea</taxon>
        <taxon>Methanobacteriati</taxon>
        <taxon>Methanobacteriota</taxon>
        <taxon>Stenosarchaea group</taxon>
        <taxon>Methanomicrobia</taxon>
        <taxon>Methanomicrobiales</taxon>
        <taxon>Methanospirillaceae</taxon>
        <taxon>Methanospirillum</taxon>
    </lineage>
</organism>
<keyword evidence="6" id="KW-0238">DNA-binding</keyword>
<dbReference type="Gene3D" id="3.90.1680.10">
    <property type="entry name" value="SOS response associated peptidase-like"/>
    <property type="match status" value="1"/>
</dbReference>
<sequence>MYGLDINLYAEVFGSNRIKFFENVLSVDSHRREGELIQMCGRFCIAASPGEITDLFKVFVPTVFRPRYNIAPGQMILVITGSAAHMVEWGYQFNDQKRIINIRSESINEYISRTDSDTTHRCLIPASGFYEWKQEKNRKVPYYFFPPSDPLFAFAGLLKQGKTGYQAAILTTEAMPHYADVHNRMPVLLSLSDVKDYLADGDIPPSIELEMHQVSSRVNHVVNDDPGLIKPVNEGYKQTKLEI</sequence>
<keyword evidence="2" id="KW-0645">Protease</keyword>
<dbReference type="GO" id="GO:0106300">
    <property type="term" value="P:protein-DNA covalent cross-linking repair"/>
    <property type="evidence" value="ECO:0007669"/>
    <property type="project" value="InterPro"/>
</dbReference>
<dbReference type="GO" id="GO:0016829">
    <property type="term" value="F:lyase activity"/>
    <property type="evidence" value="ECO:0007669"/>
    <property type="project" value="UniProtKB-KW"/>
</dbReference>
<evidence type="ECO:0000256" key="1">
    <source>
        <dbReference type="ARBA" id="ARBA00008136"/>
    </source>
</evidence>
<evidence type="ECO:0000256" key="7">
    <source>
        <dbReference type="ARBA" id="ARBA00023239"/>
    </source>
</evidence>
<dbReference type="Pfam" id="PF02586">
    <property type="entry name" value="SRAP"/>
    <property type="match status" value="1"/>
</dbReference>
<evidence type="ECO:0000256" key="5">
    <source>
        <dbReference type="ARBA" id="ARBA00023124"/>
    </source>
</evidence>
<dbReference type="PANTHER" id="PTHR13604">
    <property type="entry name" value="DC12-RELATED"/>
    <property type="match status" value="1"/>
</dbReference>
<evidence type="ECO:0000256" key="4">
    <source>
        <dbReference type="ARBA" id="ARBA00022801"/>
    </source>
</evidence>
<evidence type="ECO:0000313" key="8">
    <source>
        <dbReference type="EMBL" id="PWR72662.1"/>
    </source>
</evidence>
<dbReference type="SUPFAM" id="SSF143081">
    <property type="entry name" value="BB1717-like"/>
    <property type="match status" value="1"/>
</dbReference>
<dbReference type="GO" id="GO:0003697">
    <property type="term" value="F:single-stranded DNA binding"/>
    <property type="evidence" value="ECO:0007669"/>
    <property type="project" value="InterPro"/>
</dbReference>
<dbReference type="InterPro" id="IPR003738">
    <property type="entry name" value="SRAP"/>
</dbReference>
<evidence type="ECO:0000256" key="6">
    <source>
        <dbReference type="ARBA" id="ARBA00023125"/>
    </source>
</evidence>
<dbReference type="GO" id="GO:0006508">
    <property type="term" value="P:proteolysis"/>
    <property type="evidence" value="ECO:0007669"/>
    <property type="project" value="UniProtKB-KW"/>
</dbReference>
<evidence type="ECO:0000256" key="3">
    <source>
        <dbReference type="ARBA" id="ARBA00022763"/>
    </source>
</evidence>
<evidence type="ECO:0008006" key="10">
    <source>
        <dbReference type="Google" id="ProtNLM"/>
    </source>
</evidence>
<keyword evidence="9" id="KW-1185">Reference proteome</keyword>
<keyword evidence="7" id="KW-0456">Lyase</keyword>
<gene>
    <name evidence="8" type="ORF">DK846_06760</name>
</gene>
<dbReference type="GO" id="GO:0008233">
    <property type="term" value="F:peptidase activity"/>
    <property type="evidence" value="ECO:0007669"/>
    <property type="project" value="UniProtKB-KW"/>
</dbReference>
<dbReference type="PANTHER" id="PTHR13604:SF0">
    <property type="entry name" value="ABASIC SITE PROCESSING PROTEIN HMCES"/>
    <property type="match status" value="1"/>
</dbReference>